<keyword evidence="2 6" id="KW-0812">Transmembrane</keyword>
<dbReference type="InterPro" id="IPR036259">
    <property type="entry name" value="MFS_trans_sf"/>
</dbReference>
<dbReference type="CDD" id="cd17323">
    <property type="entry name" value="MFS_Tpo1_MDR_like"/>
    <property type="match status" value="1"/>
</dbReference>
<gene>
    <name evidence="7" type="ORF">SPBR_08974</name>
</gene>
<feature type="transmembrane region" description="Helical" evidence="6">
    <location>
        <begin position="511"/>
        <end position="532"/>
    </location>
</feature>
<keyword evidence="4 6" id="KW-0472">Membrane</keyword>
<dbReference type="VEuPathDB" id="FungiDB:SPBR_08974"/>
<dbReference type="GO" id="GO:0005886">
    <property type="term" value="C:plasma membrane"/>
    <property type="evidence" value="ECO:0007669"/>
    <property type="project" value="TreeGrafter"/>
</dbReference>
<evidence type="ECO:0000256" key="4">
    <source>
        <dbReference type="ARBA" id="ARBA00023136"/>
    </source>
</evidence>
<evidence type="ECO:0000256" key="3">
    <source>
        <dbReference type="ARBA" id="ARBA00022989"/>
    </source>
</evidence>
<evidence type="ECO:0000256" key="1">
    <source>
        <dbReference type="ARBA" id="ARBA00004141"/>
    </source>
</evidence>
<sequence>MTQDDSVTSTRTMDDAHRTAVDADLEKGQPEQDEPTARPGKEDGPSLETTPVPPPAHDNDAGRATTSTRSRALSAVPSLTRSRSRPRPRSQAPSAADQHDPAFLAKWDGASDPDDPHNLSSATKARCTLILGLLAFTGSLGTSILTPAEPLVAAELGMGTEETVLLLALFVGSASARTASALLATRFLGGLFASAPISNVSAALGDIYAPTTRGVAMAFYSVCVVGGPCVAPVVGASIAYDERLGWRWVLYVEALVAAVSGGVALLGLPETYGPVLLARRAARRRRATGDARWWHPHEQERARMTLRTLVGRHLGRPLRMFVTEPIVACIALYASFAYALVFLALEVYPLVFRDARGFGPVAANLPFLALFVGAVVAVGINIANQPLYARAMARQGDGRAVPEARLPPIVLGGLLFSAGFFWFGWTAEGPGSGPGRNPEHWYHWAVPTVAGGFIGCGFNVVFQQCLNYLVDSYGPYAASATSANTVLRSLLACGLPLAARPMFTRLGVGPAASLLGAVSALALPAPIVFRVYGPRLRARSKFAQDA</sequence>
<dbReference type="InterPro" id="IPR011701">
    <property type="entry name" value="MFS"/>
</dbReference>
<dbReference type="Pfam" id="PF07690">
    <property type="entry name" value="MFS_1"/>
    <property type="match status" value="1"/>
</dbReference>
<dbReference type="EMBL" id="AWTV01000009">
    <property type="protein sequence ID" value="KIH89325.1"/>
    <property type="molecule type" value="Genomic_DNA"/>
</dbReference>
<feature type="transmembrane region" description="Helical" evidence="6">
    <location>
        <begin position="127"/>
        <end position="145"/>
    </location>
</feature>
<evidence type="ECO:0000256" key="5">
    <source>
        <dbReference type="SAM" id="MobiDB-lite"/>
    </source>
</evidence>
<dbReference type="SUPFAM" id="SSF103473">
    <property type="entry name" value="MFS general substrate transporter"/>
    <property type="match status" value="1"/>
</dbReference>
<evidence type="ECO:0000256" key="2">
    <source>
        <dbReference type="ARBA" id="ARBA00022692"/>
    </source>
</evidence>
<comment type="subcellular location">
    <subcellularLocation>
        <location evidence="1">Membrane</location>
        <topology evidence="1">Multi-pass membrane protein</topology>
    </subcellularLocation>
</comment>
<accession>A0A0C2IR17</accession>
<evidence type="ECO:0000256" key="6">
    <source>
        <dbReference type="SAM" id="Phobius"/>
    </source>
</evidence>
<dbReference type="HOGENOM" id="CLU_008455_11_4_1"/>
<dbReference type="RefSeq" id="XP_040617335.1">
    <property type="nucleotide sequence ID" value="XM_040767100.1"/>
</dbReference>
<evidence type="ECO:0000313" key="8">
    <source>
        <dbReference type="Proteomes" id="UP000031575"/>
    </source>
</evidence>
<protein>
    <submittedName>
        <fullName evidence="7">Bicyclomycin resistance protein</fullName>
    </submittedName>
</protein>
<feature type="region of interest" description="Disordered" evidence="5">
    <location>
        <begin position="1"/>
        <end position="99"/>
    </location>
</feature>
<keyword evidence="8" id="KW-1185">Reference proteome</keyword>
<keyword evidence="3 6" id="KW-1133">Transmembrane helix</keyword>
<feature type="transmembrane region" description="Helical" evidence="6">
    <location>
        <begin position="365"/>
        <end position="383"/>
    </location>
</feature>
<feature type="compositionally biased region" description="Basic and acidic residues" evidence="5">
    <location>
        <begin position="12"/>
        <end position="44"/>
    </location>
</feature>
<dbReference type="GeneID" id="63682021"/>
<reference evidence="7 8" key="1">
    <citation type="journal article" date="2014" name="BMC Genomics">
        <title>Comparative genomics of the major fungal agents of human and animal Sporotrichosis: Sporothrix schenckii and Sporothrix brasiliensis.</title>
        <authorList>
            <person name="Teixeira M.M."/>
            <person name="de Almeida L.G."/>
            <person name="Kubitschek-Barreira P."/>
            <person name="Alves F.L."/>
            <person name="Kioshima E.S."/>
            <person name="Abadio A.K."/>
            <person name="Fernandes L."/>
            <person name="Derengowski L.S."/>
            <person name="Ferreira K.S."/>
            <person name="Souza R.C."/>
            <person name="Ruiz J.C."/>
            <person name="de Andrade N.C."/>
            <person name="Paes H.C."/>
            <person name="Nicola A.M."/>
            <person name="Albuquerque P."/>
            <person name="Gerber A.L."/>
            <person name="Martins V.P."/>
            <person name="Peconick L.D."/>
            <person name="Neto A.V."/>
            <person name="Chaucanez C.B."/>
            <person name="Silva P.A."/>
            <person name="Cunha O.L."/>
            <person name="de Oliveira F.F."/>
            <person name="dos Santos T.C."/>
            <person name="Barros A.L."/>
            <person name="Soares M.A."/>
            <person name="de Oliveira L.M."/>
            <person name="Marini M.M."/>
            <person name="Villalobos-Duno H."/>
            <person name="Cunha M.M."/>
            <person name="de Hoog S."/>
            <person name="da Silveira J.F."/>
            <person name="Henrissat B."/>
            <person name="Nino-Vega G.A."/>
            <person name="Cisalpino P.S."/>
            <person name="Mora-Montes H.M."/>
            <person name="Almeida S.R."/>
            <person name="Stajich J.E."/>
            <person name="Lopes-Bezerra L.M."/>
            <person name="Vasconcelos A.T."/>
            <person name="Felipe M.S."/>
        </authorList>
    </citation>
    <scope>NUCLEOTIDE SEQUENCE [LARGE SCALE GENOMIC DNA]</scope>
    <source>
        <strain evidence="7 8">5110</strain>
    </source>
</reference>
<dbReference type="AlphaFoldDB" id="A0A0C2IR17"/>
<name>A0A0C2IR17_9PEZI</name>
<organism evidence="7 8">
    <name type="scientific">Sporothrix brasiliensis 5110</name>
    <dbReference type="NCBI Taxonomy" id="1398154"/>
    <lineage>
        <taxon>Eukaryota</taxon>
        <taxon>Fungi</taxon>
        <taxon>Dikarya</taxon>
        <taxon>Ascomycota</taxon>
        <taxon>Pezizomycotina</taxon>
        <taxon>Sordariomycetes</taxon>
        <taxon>Sordariomycetidae</taxon>
        <taxon>Ophiostomatales</taxon>
        <taxon>Ophiostomataceae</taxon>
        <taxon>Sporothrix</taxon>
    </lineage>
</organism>
<dbReference type="Proteomes" id="UP000031575">
    <property type="component" value="Unassembled WGS sequence"/>
</dbReference>
<dbReference type="GO" id="GO:0022857">
    <property type="term" value="F:transmembrane transporter activity"/>
    <property type="evidence" value="ECO:0007669"/>
    <property type="project" value="InterPro"/>
</dbReference>
<feature type="transmembrane region" description="Helical" evidence="6">
    <location>
        <begin position="218"/>
        <end position="240"/>
    </location>
</feature>
<proteinExistence type="predicted"/>
<feature type="transmembrane region" description="Helical" evidence="6">
    <location>
        <begin position="326"/>
        <end position="345"/>
    </location>
</feature>
<dbReference type="Gene3D" id="1.20.1250.20">
    <property type="entry name" value="MFS general substrate transporter like domains"/>
    <property type="match status" value="1"/>
</dbReference>
<dbReference type="OrthoDB" id="9986881at2759"/>
<feature type="transmembrane region" description="Helical" evidence="6">
    <location>
        <begin position="474"/>
        <end position="499"/>
    </location>
</feature>
<feature type="transmembrane region" description="Helical" evidence="6">
    <location>
        <begin position="404"/>
        <end position="425"/>
    </location>
</feature>
<dbReference type="PANTHER" id="PTHR23502:SF49">
    <property type="entry name" value="MAJOR FACILITATOR SUPERFAMILY (MFS) PROFILE DOMAIN-CONTAINING PROTEIN"/>
    <property type="match status" value="1"/>
</dbReference>
<feature type="compositionally biased region" description="Polar residues" evidence="5">
    <location>
        <begin position="1"/>
        <end position="11"/>
    </location>
</feature>
<feature type="transmembrane region" description="Helical" evidence="6">
    <location>
        <begin position="246"/>
        <end position="268"/>
    </location>
</feature>
<comment type="caution">
    <text evidence="7">The sequence shown here is derived from an EMBL/GenBank/DDBJ whole genome shotgun (WGS) entry which is preliminary data.</text>
</comment>
<evidence type="ECO:0000313" key="7">
    <source>
        <dbReference type="EMBL" id="KIH89325.1"/>
    </source>
</evidence>
<dbReference type="PANTHER" id="PTHR23502">
    <property type="entry name" value="MAJOR FACILITATOR SUPERFAMILY"/>
    <property type="match status" value="1"/>
</dbReference>
<feature type="transmembrane region" description="Helical" evidence="6">
    <location>
        <begin position="441"/>
        <end position="462"/>
    </location>
</feature>